<dbReference type="AlphaFoldDB" id="A0AAX2SGV7"/>
<dbReference type="Pfam" id="PF03747">
    <property type="entry name" value="ADP_ribosyl_GH"/>
    <property type="match status" value="1"/>
</dbReference>
<dbReference type="InterPro" id="IPR005502">
    <property type="entry name" value="Ribosyl_crysJ1"/>
</dbReference>
<evidence type="ECO:0000313" key="2">
    <source>
        <dbReference type="EMBL" id="TFI03317.1"/>
    </source>
</evidence>
<feature type="compositionally biased region" description="Basic and acidic residues" evidence="1">
    <location>
        <begin position="94"/>
        <end position="107"/>
    </location>
</feature>
<dbReference type="EMBL" id="SPNK01000001">
    <property type="protein sequence ID" value="TFI03317.1"/>
    <property type="molecule type" value="Genomic_DNA"/>
</dbReference>
<accession>A0AAX2SGV7</accession>
<protein>
    <recommendedName>
        <fullName evidence="4">ADP-ribosylglycohydrolase</fullName>
    </recommendedName>
</protein>
<evidence type="ECO:0000313" key="3">
    <source>
        <dbReference type="Proteomes" id="UP000298017"/>
    </source>
</evidence>
<evidence type="ECO:0000256" key="1">
    <source>
        <dbReference type="SAM" id="MobiDB-lite"/>
    </source>
</evidence>
<keyword evidence="3" id="KW-1185">Reference proteome</keyword>
<dbReference type="Gene3D" id="1.10.4080.10">
    <property type="entry name" value="ADP-ribosylation/Crystallin J1"/>
    <property type="match status" value="1"/>
</dbReference>
<dbReference type="Proteomes" id="UP000298017">
    <property type="component" value="Unassembled WGS sequence"/>
</dbReference>
<comment type="caution">
    <text evidence="2">The sequence shown here is derived from an EMBL/GenBank/DDBJ whole genome shotgun (WGS) entry which is preliminary data.</text>
</comment>
<feature type="region of interest" description="Disordered" evidence="1">
    <location>
        <begin position="91"/>
        <end position="117"/>
    </location>
</feature>
<name>A0AAX2SGV7_KOCRH</name>
<evidence type="ECO:0008006" key="4">
    <source>
        <dbReference type="Google" id="ProtNLM"/>
    </source>
</evidence>
<dbReference type="SUPFAM" id="SSF101478">
    <property type="entry name" value="ADP-ribosylglycohydrolase"/>
    <property type="match status" value="1"/>
</dbReference>
<dbReference type="InterPro" id="IPR036705">
    <property type="entry name" value="Ribosyl_crysJ1_sf"/>
</dbReference>
<reference evidence="2 3" key="1">
    <citation type="submission" date="2019-03" db="EMBL/GenBank/DDBJ databases">
        <title>Genome Sequencing and Assembly of Various Microbes Isolated from Alder Root Nodule.</title>
        <authorList>
            <person name="Swanson E."/>
            <person name="Sevigny J.L."/>
            <person name="Pesce C."/>
            <person name="Davis I."/>
            <person name="Kleiner V."/>
            <person name="Tisa L."/>
        </authorList>
    </citation>
    <scope>NUCLEOTIDE SEQUENCE [LARGE SCALE GENOMIC DNA]</scope>
    <source>
        <strain evidence="2 3">4R-31</strain>
    </source>
</reference>
<proteinExistence type="predicted"/>
<organism evidence="2 3">
    <name type="scientific">Kocuria rhizophila</name>
    <dbReference type="NCBI Taxonomy" id="72000"/>
    <lineage>
        <taxon>Bacteria</taxon>
        <taxon>Bacillati</taxon>
        <taxon>Actinomycetota</taxon>
        <taxon>Actinomycetes</taxon>
        <taxon>Micrococcales</taxon>
        <taxon>Micrococcaceae</taxon>
        <taxon>Kocuria</taxon>
    </lineage>
</organism>
<dbReference type="RefSeq" id="WP_135009947.1">
    <property type="nucleotide sequence ID" value="NZ_CP072262.1"/>
</dbReference>
<sequence length="353" mass="36078">MTIENTPELLARDQGLDATSHRYPDLVRGVVLAPWIAAGTDRPDQATQLAARTVAALDEVAGWANDGQSADPTACAWLSYLRWAVTNGAQLPDHAPHPPSDDLDRHHPVLAAPGEHSGDSFDALATGSLGEVVRPVLPAADSPEVLARTAPYGMVPTIGWKTLVALAVDSAAITHGSPEAQTAAVGMALAVHAAARAAETGATVKDVLAETARVCAVVTRPAPRTLELLAQCTEPDSRRELLAAAPDLAVRGEHAASTALALGLAALADAASSQSPASATPGDDAARRASAALPGDTPVHIAARVVATTVAAAMWGLSGTDPAAPEAPGTSARDATRADLLALADEWISRWCA</sequence>
<gene>
    <name evidence="2" type="ORF">E4P33_02095</name>
</gene>